<evidence type="ECO:0000256" key="2">
    <source>
        <dbReference type="SAM" id="MobiDB-lite"/>
    </source>
</evidence>
<dbReference type="InterPro" id="IPR004474">
    <property type="entry name" value="LytR_CpsA_psr"/>
</dbReference>
<dbReference type="Gene3D" id="3.40.630.190">
    <property type="entry name" value="LCP protein"/>
    <property type="match status" value="1"/>
</dbReference>
<dbReference type="PANTHER" id="PTHR33392:SF6">
    <property type="entry name" value="POLYISOPRENYL-TEICHOIC ACID--PEPTIDOGLYCAN TEICHOIC ACID TRANSFERASE TAGU"/>
    <property type="match status" value="1"/>
</dbReference>
<evidence type="ECO:0000313" key="5">
    <source>
        <dbReference type="EMBL" id="SEJ92822.1"/>
    </source>
</evidence>
<dbReference type="PANTHER" id="PTHR33392">
    <property type="entry name" value="POLYISOPRENYL-TEICHOIC ACID--PEPTIDOGLYCAN TEICHOIC ACID TRANSFERASE TAGU"/>
    <property type="match status" value="1"/>
</dbReference>
<organism evidence="5 6">
    <name type="scientific">Micromonospora phaseoli</name>
    <dbReference type="NCBI Taxonomy" id="1144548"/>
    <lineage>
        <taxon>Bacteria</taxon>
        <taxon>Bacillati</taxon>
        <taxon>Actinomycetota</taxon>
        <taxon>Actinomycetes</taxon>
        <taxon>Micromonosporales</taxon>
        <taxon>Micromonosporaceae</taxon>
        <taxon>Micromonospora</taxon>
    </lineage>
</organism>
<evidence type="ECO:0000256" key="1">
    <source>
        <dbReference type="ARBA" id="ARBA00006068"/>
    </source>
</evidence>
<keyword evidence="6" id="KW-1185">Reference proteome</keyword>
<dbReference type="NCBIfam" id="TIGR00350">
    <property type="entry name" value="lytR_cpsA_psr"/>
    <property type="match status" value="1"/>
</dbReference>
<evidence type="ECO:0000313" key="6">
    <source>
        <dbReference type="Proteomes" id="UP000198707"/>
    </source>
</evidence>
<sequence length="365" mass="39576">MRQHHGDVETETLFLDRPPTADPPADGQPTPDPPAESPRRRRRWRRTLLITCLVLVVLGGGGMLASGLYLRSVESGIERVDAFEGVPEESRPQVVAKDAMNIMILGSDSRDPESSSGSRTDTIILAHLPADRSSAQLISIPRDTWVNVPRSAQGRGGRDAKINAAYAWGGVPLMVQTVEKFTDVRIDHVTMVDFAGFKEIVDALGGIEITVEKGFTSRHSLNPDGRREFVAGKQTMDGSAALDYARERYAFADGDFTRIKHQQQVIKAILDKAASGGTLASPPKLNSFVRATADAVAVDESMSLLDLGMELRHLRGGNLDFYTCPTKGTGRIGTESVVLADTAKADKLFDAVRRDAVPEIQSAAK</sequence>
<name>A0A1H7D012_9ACTN</name>
<reference evidence="6" key="1">
    <citation type="submission" date="2016-10" db="EMBL/GenBank/DDBJ databases">
        <authorList>
            <person name="Varghese N."/>
            <person name="Submissions S."/>
        </authorList>
    </citation>
    <scope>NUCLEOTIDE SEQUENCE [LARGE SCALE GENOMIC DNA]</scope>
    <source>
        <strain evidence="6">CGMCC 4.7038</strain>
    </source>
</reference>
<dbReference type="InterPro" id="IPR050922">
    <property type="entry name" value="LytR/CpsA/Psr_CW_biosynth"/>
</dbReference>
<evidence type="ECO:0000259" key="4">
    <source>
        <dbReference type="Pfam" id="PF03816"/>
    </source>
</evidence>
<feature type="domain" description="Cell envelope-related transcriptional attenuator" evidence="4">
    <location>
        <begin position="119"/>
        <end position="274"/>
    </location>
</feature>
<proteinExistence type="inferred from homology"/>
<comment type="similarity">
    <text evidence="1">Belongs to the LytR/CpsA/Psr (LCP) family.</text>
</comment>
<keyword evidence="3" id="KW-1133">Transmembrane helix</keyword>
<dbReference type="Pfam" id="PF03816">
    <property type="entry name" value="LytR_cpsA_psr"/>
    <property type="match status" value="1"/>
</dbReference>
<feature type="region of interest" description="Disordered" evidence="2">
    <location>
        <begin position="1"/>
        <end position="41"/>
    </location>
</feature>
<dbReference type="OrthoDB" id="5171929at2"/>
<dbReference type="AlphaFoldDB" id="A0A1H7D012"/>
<evidence type="ECO:0000256" key="3">
    <source>
        <dbReference type="SAM" id="Phobius"/>
    </source>
</evidence>
<dbReference type="STRING" id="1144548.SAMN05443287_110174"/>
<feature type="transmembrane region" description="Helical" evidence="3">
    <location>
        <begin position="48"/>
        <end position="70"/>
    </location>
</feature>
<accession>A0A1H7D012</accession>
<dbReference type="Proteomes" id="UP000198707">
    <property type="component" value="Unassembled WGS sequence"/>
</dbReference>
<gene>
    <name evidence="5" type="ORF">SAMN05443287_110174</name>
</gene>
<dbReference type="EMBL" id="FNYV01000010">
    <property type="protein sequence ID" value="SEJ92822.1"/>
    <property type="molecule type" value="Genomic_DNA"/>
</dbReference>
<protein>
    <submittedName>
        <fullName evidence="5">Cell envelope-related function transcriptional attenuator common domain-containing protein</fullName>
    </submittedName>
</protein>
<keyword evidence="3" id="KW-0812">Transmembrane</keyword>
<keyword evidence="3" id="KW-0472">Membrane</keyword>